<name>R0K5M2_ANAPL</name>
<accession>R0K5M2</accession>
<evidence type="ECO:0000313" key="3">
    <source>
        <dbReference type="Proteomes" id="UP000296049"/>
    </source>
</evidence>
<feature type="transmembrane region" description="Helical" evidence="1">
    <location>
        <begin position="20"/>
        <end position="38"/>
    </location>
</feature>
<keyword evidence="1" id="KW-0812">Transmembrane</keyword>
<dbReference type="Proteomes" id="UP000296049">
    <property type="component" value="Unassembled WGS sequence"/>
</dbReference>
<keyword evidence="1" id="KW-0472">Membrane</keyword>
<keyword evidence="1" id="KW-1133">Transmembrane helix</keyword>
<gene>
    <name evidence="2" type="ORF">Anapl_06591</name>
</gene>
<keyword evidence="3" id="KW-1185">Reference proteome</keyword>
<dbReference type="AlphaFoldDB" id="R0K5M2"/>
<organism evidence="2 3">
    <name type="scientific">Anas platyrhynchos</name>
    <name type="common">Mallard</name>
    <name type="synonym">Anas boschas</name>
    <dbReference type="NCBI Taxonomy" id="8839"/>
    <lineage>
        <taxon>Eukaryota</taxon>
        <taxon>Metazoa</taxon>
        <taxon>Chordata</taxon>
        <taxon>Craniata</taxon>
        <taxon>Vertebrata</taxon>
        <taxon>Euteleostomi</taxon>
        <taxon>Archelosauria</taxon>
        <taxon>Archosauria</taxon>
        <taxon>Dinosauria</taxon>
        <taxon>Saurischia</taxon>
        <taxon>Theropoda</taxon>
        <taxon>Coelurosauria</taxon>
        <taxon>Aves</taxon>
        <taxon>Neognathae</taxon>
        <taxon>Galloanserae</taxon>
        <taxon>Anseriformes</taxon>
        <taxon>Anatidae</taxon>
        <taxon>Anatinae</taxon>
        <taxon>Anas</taxon>
    </lineage>
</organism>
<sequence>MNFETGRGQSQSQPAVGLPVSVLVLVLITTLLLLAGGGRELKGITSSKLLGCHAKCIASCLQLSTIPVITNIGPVFAKENSSAASDNYSSWGEGDCEKIVLYCGAFADGAEIISLPYV</sequence>
<evidence type="ECO:0000256" key="1">
    <source>
        <dbReference type="SAM" id="Phobius"/>
    </source>
</evidence>
<dbReference type="EMBL" id="KB742689">
    <property type="protein sequence ID" value="EOB05441.1"/>
    <property type="molecule type" value="Genomic_DNA"/>
</dbReference>
<reference evidence="3" key="1">
    <citation type="journal article" date="2013" name="Nat. Genet.">
        <title>The duck genome and transcriptome provide insight into an avian influenza virus reservoir species.</title>
        <authorList>
            <person name="Huang Y."/>
            <person name="Li Y."/>
            <person name="Burt D.W."/>
            <person name="Chen H."/>
            <person name="Zhang Y."/>
            <person name="Qian W."/>
            <person name="Kim H."/>
            <person name="Gan S."/>
            <person name="Zhao Y."/>
            <person name="Li J."/>
            <person name="Yi K."/>
            <person name="Feng H."/>
            <person name="Zhu P."/>
            <person name="Li B."/>
            <person name="Liu Q."/>
            <person name="Fairley S."/>
            <person name="Magor K.E."/>
            <person name="Du Z."/>
            <person name="Hu X."/>
            <person name="Goodman L."/>
            <person name="Tafer H."/>
            <person name="Vignal A."/>
            <person name="Lee T."/>
            <person name="Kim K.W."/>
            <person name="Sheng Z."/>
            <person name="An Y."/>
            <person name="Searle S."/>
            <person name="Herrero J."/>
            <person name="Groenen M.A."/>
            <person name="Crooijmans R.P."/>
            <person name="Faraut T."/>
            <person name="Cai Q."/>
            <person name="Webster R.G."/>
            <person name="Aldridge J.R."/>
            <person name="Warren W.C."/>
            <person name="Bartschat S."/>
            <person name="Kehr S."/>
            <person name="Marz M."/>
            <person name="Stadler P.F."/>
            <person name="Smith J."/>
            <person name="Kraus R.H."/>
            <person name="Zhao Y."/>
            <person name="Ren L."/>
            <person name="Fei J."/>
            <person name="Morisson M."/>
            <person name="Kaiser P."/>
            <person name="Griffin D.K."/>
            <person name="Rao M."/>
            <person name="Pitel F."/>
            <person name="Wang J."/>
            <person name="Li N."/>
        </authorList>
    </citation>
    <scope>NUCLEOTIDE SEQUENCE [LARGE SCALE GENOMIC DNA]</scope>
</reference>
<proteinExistence type="predicted"/>
<protein>
    <submittedName>
        <fullName evidence="2">Uncharacterized protein</fullName>
    </submittedName>
</protein>
<evidence type="ECO:0000313" key="2">
    <source>
        <dbReference type="EMBL" id="EOB05441.1"/>
    </source>
</evidence>